<dbReference type="EMBL" id="FQXS01000019">
    <property type="protein sequence ID" value="SHH97373.1"/>
    <property type="molecule type" value="Genomic_DNA"/>
</dbReference>
<evidence type="ECO:0000256" key="1">
    <source>
        <dbReference type="SAM" id="MobiDB-lite"/>
    </source>
</evidence>
<sequence length="137" mass="14958">MVAAKARDIWDRQARERQVAAQNNDAARAVKENLPEQTKGQSRDQAGKALGISGKTVDFATKVIKYGTPELVAAGTAKYVLLIAIGNLDRIMLDDPGLIDVDRARLGQGYRLCQRFYCIPGVEVGKGARLVQGFLTR</sequence>
<gene>
    <name evidence="2" type="ORF">SAMN02745124_02941</name>
</gene>
<protein>
    <submittedName>
        <fullName evidence="2">Uncharacterized protein</fullName>
    </submittedName>
</protein>
<evidence type="ECO:0000313" key="3">
    <source>
        <dbReference type="Proteomes" id="UP000184139"/>
    </source>
</evidence>
<evidence type="ECO:0000313" key="2">
    <source>
        <dbReference type="EMBL" id="SHH97373.1"/>
    </source>
</evidence>
<feature type="region of interest" description="Disordered" evidence="1">
    <location>
        <begin position="15"/>
        <end position="47"/>
    </location>
</feature>
<reference evidence="2 3" key="1">
    <citation type="submission" date="2016-11" db="EMBL/GenBank/DDBJ databases">
        <authorList>
            <person name="Jaros S."/>
            <person name="Januszkiewicz K."/>
            <person name="Wedrychowicz H."/>
        </authorList>
    </citation>
    <scope>NUCLEOTIDE SEQUENCE [LARGE SCALE GENOMIC DNA]</scope>
    <source>
        <strain evidence="2 3">DSM 9705</strain>
    </source>
</reference>
<dbReference type="AlphaFoldDB" id="A0A1M5XDU6"/>
<organism evidence="2 3">
    <name type="scientific">Desulfofustis glycolicus DSM 9705</name>
    <dbReference type="NCBI Taxonomy" id="1121409"/>
    <lineage>
        <taxon>Bacteria</taxon>
        <taxon>Pseudomonadati</taxon>
        <taxon>Thermodesulfobacteriota</taxon>
        <taxon>Desulfobulbia</taxon>
        <taxon>Desulfobulbales</taxon>
        <taxon>Desulfocapsaceae</taxon>
        <taxon>Desulfofustis</taxon>
    </lineage>
</organism>
<proteinExistence type="predicted"/>
<keyword evidence="3" id="KW-1185">Reference proteome</keyword>
<accession>A0A1M5XDU6</accession>
<dbReference type="Proteomes" id="UP000184139">
    <property type="component" value="Unassembled WGS sequence"/>
</dbReference>
<name>A0A1M5XDU6_9BACT</name>